<keyword evidence="13" id="KW-1185">Reference proteome</keyword>
<evidence type="ECO:0000313" key="13">
    <source>
        <dbReference type="Proteomes" id="UP000197156"/>
    </source>
</evidence>
<dbReference type="KEGG" id="tce:A3L02_09680"/>
<dbReference type="InterPro" id="IPR024517">
    <property type="entry name" value="Glycogen_phosphorylase_DUF3417"/>
</dbReference>
<evidence type="ECO:0000313" key="12">
    <source>
        <dbReference type="EMBL" id="ASI99816.1"/>
    </source>
</evidence>
<gene>
    <name evidence="12" type="ORF">A3L02_09680</name>
</gene>
<evidence type="ECO:0000256" key="4">
    <source>
        <dbReference type="ARBA" id="ARBA00012591"/>
    </source>
</evidence>
<dbReference type="RefSeq" id="WP_088863731.1">
    <property type="nucleotide sequence ID" value="NZ_CP014854.1"/>
</dbReference>
<dbReference type="NCBIfam" id="TIGR02094">
    <property type="entry name" value="more_P_ylases"/>
    <property type="match status" value="1"/>
</dbReference>
<evidence type="ECO:0000256" key="10">
    <source>
        <dbReference type="PIRSR" id="PIRSR000460-1"/>
    </source>
</evidence>
<dbReference type="OrthoDB" id="17863at2157"/>
<dbReference type="GeneID" id="33325035"/>
<evidence type="ECO:0000256" key="3">
    <source>
        <dbReference type="ARBA" id="ARBA00006047"/>
    </source>
</evidence>
<dbReference type="PANTHER" id="PTHR42655">
    <property type="entry name" value="GLYCOGEN PHOSPHORYLASE"/>
    <property type="match status" value="1"/>
</dbReference>
<evidence type="ECO:0000256" key="5">
    <source>
        <dbReference type="ARBA" id="ARBA00022533"/>
    </source>
</evidence>
<dbReference type="Pfam" id="PF11897">
    <property type="entry name" value="DUF3417"/>
    <property type="match status" value="1"/>
</dbReference>
<reference evidence="12 13" key="1">
    <citation type="submission" date="2016-03" db="EMBL/GenBank/DDBJ databases">
        <title>Complete genome sequence of Thermococcus celer.</title>
        <authorList>
            <person name="Oger P.M."/>
        </authorList>
    </citation>
    <scope>NUCLEOTIDE SEQUENCE [LARGE SCALE GENOMIC DNA]</scope>
    <source>
        <strain evidence="12 13">Vu 13</strain>
    </source>
</reference>
<dbReference type="Proteomes" id="UP000197156">
    <property type="component" value="Chromosome"/>
</dbReference>
<keyword evidence="9" id="KW-0119">Carbohydrate metabolism</keyword>
<keyword evidence="6" id="KW-0328">Glycosyltransferase</keyword>
<dbReference type="GO" id="GO:0005975">
    <property type="term" value="P:carbohydrate metabolic process"/>
    <property type="evidence" value="ECO:0007669"/>
    <property type="project" value="InterPro"/>
</dbReference>
<dbReference type="PIRSF" id="PIRSF000460">
    <property type="entry name" value="Pprylas_GlgP"/>
    <property type="match status" value="1"/>
</dbReference>
<dbReference type="EMBL" id="CP014854">
    <property type="protein sequence ID" value="ASI99816.1"/>
    <property type="molecule type" value="Genomic_DNA"/>
</dbReference>
<dbReference type="NCBIfam" id="NF041129">
    <property type="entry name" value="maldex_phorlase_Thcocales"/>
    <property type="match status" value="1"/>
</dbReference>
<comment type="similarity">
    <text evidence="3">Belongs to the glycogen phosphorylase family.</text>
</comment>
<dbReference type="PROSITE" id="PS00102">
    <property type="entry name" value="PHOSPHORYLASE"/>
    <property type="match status" value="1"/>
</dbReference>
<dbReference type="SUPFAM" id="SSF53756">
    <property type="entry name" value="UDP-Glycosyltransferase/glycogen phosphorylase"/>
    <property type="match status" value="1"/>
</dbReference>
<dbReference type="InterPro" id="IPR035090">
    <property type="entry name" value="Pyridoxal_P_attach_site"/>
</dbReference>
<dbReference type="GO" id="GO:0008184">
    <property type="term" value="F:glycogen phosphorylase activity"/>
    <property type="evidence" value="ECO:0007669"/>
    <property type="project" value="InterPro"/>
</dbReference>
<evidence type="ECO:0000256" key="1">
    <source>
        <dbReference type="ARBA" id="ARBA00001275"/>
    </source>
</evidence>
<evidence type="ECO:0000256" key="7">
    <source>
        <dbReference type="ARBA" id="ARBA00022679"/>
    </source>
</evidence>
<dbReference type="EC" id="2.4.1.1" evidence="4"/>
<dbReference type="InterPro" id="IPR053611">
    <property type="entry name" value="Glycogen_Phosphorylase"/>
</dbReference>
<evidence type="ECO:0000256" key="8">
    <source>
        <dbReference type="ARBA" id="ARBA00022898"/>
    </source>
</evidence>
<dbReference type="InterPro" id="IPR011834">
    <property type="entry name" value="Agluc_phsphrylas"/>
</dbReference>
<evidence type="ECO:0000256" key="9">
    <source>
        <dbReference type="ARBA" id="ARBA00023277"/>
    </source>
</evidence>
<feature type="modified residue" description="N6-(pyridoxal phosphate)lysine" evidence="10">
    <location>
        <position position="593"/>
    </location>
</feature>
<dbReference type="Pfam" id="PF00343">
    <property type="entry name" value="Phosphorylase"/>
    <property type="match status" value="1"/>
</dbReference>
<organism evidence="12 13">
    <name type="scientific">Thermococcus celer Vu 13 = JCM 8558</name>
    <dbReference type="NCBI Taxonomy" id="1293037"/>
    <lineage>
        <taxon>Archaea</taxon>
        <taxon>Methanobacteriati</taxon>
        <taxon>Methanobacteriota</taxon>
        <taxon>Thermococci</taxon>
        <taxon>Thermococcales</taxon>
        <taxon>Thermococcaceae</taxon>
        <taxon>Thermococcus</taxon>
    </lineage>
</organism>
<dbReference type="InterPro" id="IPR052182">
    <property type="entry name" value="Glycogen/Maltodextrin_Phosph"/>
</dbReference>
<protein>
    <recommendedName>
        <fullName evidence="4">glycogen phosphorylase</fullName>
        <ecNumber evidence="4">2.4.1.1</ecNumber>
    </recommendedName>
</protein>
<accession>A0A218P4H1</accession>
<dbReference type="AlphaFoldDB" id="A0A218P4H1"/>
<keyword evidence="5" id="KW-0021">Allosteric enzyme</keyword>
<keyword evidence="8 10" id="KW-0663">Pyridoxal phosphate</keyword>
<name>A0A218P4H1_THECE</name>
<comment type="catalytic activity">
    <reaction evidence="1">
        <text>[(1-&gt;4)-alpha-D-glucosyl](n) + phosphate = [(1-&gt;4)-alpha-D-glucosyl](n-1) + alpha-D-glucose 1-phosphate</text>
        <dbReference type="Rhea" id="RHEA:41732"/>
        <dbReference type="Rhea" id="RHEA-COMP:9584"/>
        <dbReference type="Rhea" id="RHEA-COMP:9586"/>
        <dbReference type="ChEBI" id="CHEBI:15444"/>
        <dbReference type="ChEBI" id="CHEBI:43474"/>
        <dbReference type="ChEBI" id="CHEBI:58601"/>
        <dbReference type="EC" id="2.4.1.1"/>
    </reaction>
</comment>
<dbReference type="InterPro" id="IPR000811">
    <property type="entry name" value="Glyco_trans_35"/>
</dbReference>
<keyword evidence="7" id="KW-0808">Transferase</keyword>
<feature type="domain" description="DUF3417" evidence="11">
    <location>
        <begin position="15"/>
        <end position="122"/>
    </location>
</feature>
<dbReference type="PANTHER" id="PTHR42655:SF1">
    <property type="entry name" value="GLYCOGEN PHOSPHORYLASE"/>
    <property type="match status" value="1"/>
</dbReference>
<evidence type="ECO:0000259" key="11">
    <source>
        <dbReference type="Pfam" id="PF11897"/>
    </source>
</evidence>
<dbReference type="Gene3D" id="3.40.50.2000">
    <property type="entry name" value="Glycogen Phosphorylase B"/>
    <property type="match status" value="3"/>
</dbReference>
<proteinExistence type="inferred from homology"/>
<comment type="cofactor">
    <cofactor evidence="2">
        <name>pyridoxal 5'-phosphate</name>
        <dbReference type="ChEBI" id="CHEBI:597326"/>
    </cofactor>
</comment>
<evidence type="ECO:0000256" key="2">
    <source>
        <dbReference type="ARBA" id="ARBA00001933"/>
    </source>
</evidence>
<dbReference type="GO" id="GO:0030170">
    <property type="term" value="F:pyridoxal phosphate binding"/>
    <property type="evidence" value="ECO:0007669"/>
    <property type="project" value="InterPro"/>
</dbReference>
<sequence length="836" mass="97918">MAEVFNTQDVIREKLPHPLKDLAELAYNYWWSWNRRATKLWEYIDPELWMEHKNPVKLILDVPRSRFRELLRDDNFMNLYELVMDQFEAYMNPSSTWFSTNYPKWDKPIVYLCMEYGISRSLPIYSGGLGILAGDHVKTASDLGLPFIAVGLLYKHGYFRQEIDKDGRQREVFPEYKPEEMPIKPVLGRDGRPLLVEVPVEDRIVYARAFEVIVGRVRIYLLDTDVPENRPEDRTVCDYLYNAEMDKRIKQEILLGIGGMRLLKALGIEPGVVHLNEGHPAFANLQRMIWYMEEGLTFTEALSLVRGTTVFTTHTPVPAGHDRFPIEEVKKRLSRFLEGREELLELGREGDQLNMTLLAIRTSSYVNGVSKLHAEVSKRMWKDLWPEVPLDEIPIEGITNGIHTMTWVHNEMRKLFDRYLGKVWREHTNIEGIWYAVERIPDEELWEAHLEAKRGFIELLRRKVLRRNERLGIDDPLPEMDENALIIGFARRFATYKRATLLFTDLERLKRILNNPERPVYLVFGGKAHPMDEAGKEFLRRVYEVSQMPEFRGRIFVLENYDMGSARFMVAGVDVWLNNPRRPMEASGTSGMKAGLNGVLNASIYDGWWVEGYNGKNGWVIGDETTEPETEADDAKDAQALYDLLEKEIIPTYYSNRERWIYMMKESIKSIAPRFSTHRMVKEYMDRFYSKAMSNHIWLTRENYRGTKEIAAWKDRVTASWGKVKIENINLRDDGSGLDVTLYLDGLEPEDVKVELYYGVKAEGYYIENPHIIELRHPKRLDEDRWLYTYEGTVLRHLGDPCWHYALRVYPHHEKLPHRFLLGLIRWVNLDPPSSP</sequence>
<evidence type="ECO:0000256" key="6">
    <source>
        <dbReference type="ARBA" id="ARBA00022676"/>
    </source>
</evidence>